<dbReference type="AlphaFoldDB" id="A0A914PNK3"/>
<dbReference type="WBParaSite" id="PDA_v2.g19623.t1">
    <property type="protein sequence ID" value="PDA_v2.g19623.t1"/>
    <property type="gene ID" value="PDA_v2.g19623"/>
</dbReference>
<reference evidence="2" key="1">
    <citation type="submission" date="2022-11" db="UniProtKB">
        <authorList>
            <consortium name="WormBaseParasite"/>
        </authorList>
    </citation>
    <scope>IDENTIFICATION</scope>
</reference>
<sequence length="92" mass="10828">MVFSKIPLKVAPLSSYREREGMIKAIINRRFSNVYDKFYDNLGVIDCWSKTEFHIAVVKVEKIKTLEAKVEAKSKEKYEIQKDHRIMAKNSF</sequence>
<dbReference type="Proteomes" id="UP000887578">
    <property type="component" value="Unplaced"/>
</dbReference>
<protein>
    <submittedName>
        <fullName evidence="2">Uncharacterized protein</fullName>
    </submittedName>
</protein>
<proteinExistence type="predicted"/>
<organism evidence="1 2">
    <name type="scientific">Panagrolaimus davidi</name>
    <dbReference type="NCBI Taxonomy" id="227884"/>
    <lineage>
        <taxon>Eukaryota</taxon>
        <taxon>Metazoa</taxon>
        <taxon>Ecdysozoa</taxon>
        <taxon>Nematoda</taxon>
        <taxon>Chromadorea</taxon>
        <taxon>Rhabditida</taxon>
        <taxon>Tylenchina</taxon>
        <taxon>Panagrolaimomorpha</taxon>
        <taxon>Panagrolaimoidea</taxon>
        <taxon>Panagrolaimidae</taxon>
        <taxon>Panagrolaimus</taxon>
    </lineage>
</organism>
<keyword evidence="1" id="KW-1185">Reference proteome</keyword>
<evidence type="ECO:0000313" key="2">
    <source>
        <dbReference type="WBParaSite" id="PDA_v2.g19623.t1"/>
    </source>
</evidence>
<accession>A0A914PNK3</accession>
<name>A0A914PNK3_9BILA</name>
<evidence type="ECO:0000313" key="1">
    <source>
        <dbReference type="Proteomes" id="UP000887578"/>
    </source>
</evidence>